<dbReference type="PANTHER" id="PTHR43877">
    <property type="entry name" value="AMINOALKYLPHOSPHONATE N-ACETYLTRANSFERASE-RELATED-RELATED"/>
    <property type="match status" value="1"/>
</dbReference>
<dbReference type="PROSITE" id="PS51186">
    <property type="entry name" value="GNAT"/>
    <property type="match status" value="1"/>
</dbReference>
<name>A0A6P2SHG9_BURL3</name>
<dbReference type="InterPro" id="IPR050832">
    <property type="entry name" value="Bact_Acetyltransf"/>
</dbReference>
<evidence type="ECO:0000313" key="5">
    <source>
        <dbReference type="Proteomes" id="UP000494170"/>
    </source>
</evidence>
<reference evidence="4 5" key="1">
    <citation type="submission" date="2019-09" db="EMBL/GenBank/DDBJ databases">
        <authorList>
            <person name="Depoorter E."/>
        </authorList>
    </citation>
    <scope>NUCLEOTIDE SEQUENCE [LARGE SCALE GENOMIC DNA]</scope>
    <source>
        <strain evidence="4">LMG 6863</strain>
    </source>
</reference>
<dbReference type="InterPro" id="IPR016181">
    <property type="entry name" value="Acyl_CoA_acyltransferase"/>
</dbReference>
<dbReference type="CDD" id="cd04301">
    <property type="entry name" value="NAT_SF"/>
    <property type="match status" value="1"/>
</dbReference>
<protein>
    <submittedName>
        <fullName evidence="4">Acetyltransferase GCN5</fullName>
    </submittedName>
</protein>
<dbReference type="Proteomes" id="UP000494170">
    <property type="component" value="Unassembled WGS sequence"/>
</dbReference>
<evidence type="ECO:0000256" key="1">
    <source>
        <dbReference type="ARBA" id="ARBA00022679"/>
    </source>
</evidence>
<feature type="domain" description="N-acetyltransferase" evidence="3">
    <location>
        <begin position="4"/>
        <end position="165"/>
    </location>
</feature>
<dbReference type="Pfam" id="PF00583">
    <property type="entry name" value="Acetyltransf_1"/>
    <property type="match status" value="1"/>
</dbReference>
<sequence length="177" mass="19516">MNEIAIRSAGLDDVQAVAEFHVKSWRHTYRNLAPPHAYATLDVPYRRKMWTAKLSANDGTLILLVAELAGRIVGMGAAGESSKPEYGGRGAIRSLYVDPDFKRRGIGRTLLSRLAIHLTSAQYRGAALSVVRENAPAIAFYEALNGRQVGEYVDPGSVWPSHNLVFAWDDLARLVIR</sequence>
<dbReference type="AlphaFoldDB" id="A0A6P2SHG9"/>
<dbReference type="Gene3D" id="3.40.630.30">
    <property type="match status" value="1"/>
</dbReference>
<keyword evidence="2" id="KW-0012">Acyltransferase</keyword>
<proteinExistence type="predicted"/>
<dbReference type="InterPro" id="IPR000182">
    <property type="entry name" value="GNAT_dom"/>
</dbReference>
<dbReference type="GO" id="GO:0016747">
    <property type="term" value="F:acyltransferase activity, transferring groups other than amino-acyl groups"/>
    <property type="evidence" value="ECO:0007669"/>
    <property type="project" value="InterPro"/>
</dbReference>
<dbReference type="SUPFAM" id="SSF55729">
    <property type="entry name" value="Acyl-CoA N-acyltransferases (Nat)"/>
    <property type="match status" value="1"/>
</dbReference>
<evidence type="ECO:0000256" key="2">
    <source>
        <dbReference type="ARBA" id="ARBA00023315"/>
    </source>
</evidence>
<evidence type="ECO:0000313" key="4">
    <source>
        <dbReference type="EMBL" id="VWC43275.1"/>
    </source>
</evidence>
<accession>A0A6P2SHG9</accession>
<dbReference type="PANTHER" id="PTHR43877:SF1">
    <property type="entry name" value="ACETYLTRANSFERASE"/>
    <property type="match status" value="1"/>
</dbReference>
<gene>
    <name evidence="4" type="ORF">BLA6863_07209</name>
</gene>
<organism evidence="4 5">
    <name type="scientific">Burkholderia lata (strain ATCC 17760 / DSM 23089 / LMG 22485 / NCIMB 9086 / R18194 / 383)</name>
    <dbReference type="NCBI Taxonomy" id="482957"/>
    <lineage>
        <taxon>Bacteria</taxon>
        <taxon>Pseudomonadati</taxon>
        <taxon>Pseudomonadota</taxon>
        <taxon>Betaproteobacteria</taxon>
        <taxon>Burkholderiales</taxon>
        <taxon>Burkholderiaceae</taxon>
        <taxon>Burkholderia</taxon>
        <taxon>Burkholderia cepacia complex</taxon>
    </lineage>
</organism>
<dbReference type="EMBL" id="CABVPY010000086">
    <property type="protein sequence ID" value="VWC43275.1"/>
    <property type="molecule type" value="Genomic_DNA"/>
</dbReference>
<keyword evidence="1 4" id="KW-0808">Transferase</keyword>
<evidence type="ECO:0000259" key="3">
    <source>
        <dbReference type="PROSITE" id="PS51186"/>
    </source>
</evidence>